<reference evidence="2" key="1">
    <citation type="submission" date="2016-10" db="EMBL/GenBank/DDBJ databases">
        <authorList>
            <person name="Varghese N."/>
            <person name="Submissions S."/>
        </authorList>
    </citation>
    <scope>NUCLEOTIDE SEQUENCE [LARGE SCALE GENOMIC DNA]</scope>
    <source>
        <strain evidence="2">CGMCC 4.5579</strain>
    </source>
</reference>
<dbReference type="GO" id="GO:0015421">
    <property type="term" value="F:ABC-type oligopeptide transporter activity"/>
    <property type="evidence" value="ECO:0007669"/>
    <property type="project" value="TreeGrafter"/>
</dbReference>
<keyword evidence="2" id="KW-1185">Reference proteome</keyword>
<dbReference type="Gene3D" id="3.40.50.300">
    <property type="entry name" value="P-loop containing nucleotide triphosphate hydrolases"/>
    <property type="match status" value="1"/>
</dbReference>
<dbReference type="AlphaFoldDB" id="A0A1I6B1J8"/>
<sequence>MASCNDWPWRGALYRGRELLVLDEPTSALGARSDRLLLNELPTLLAGRTCVLISHRFWNVRQADQIFVFNDGRVVERGTHDELMAERGLYAEMYSLQASAFTTEQQSLVGEK</sequence>
<dbReference type="SUPFAM" id="SSF52540">
    <property type="entry name" value="P-loop containing nucleoside triphosphate hydrolases"/>
    <property type="match status" value="1"/>
</dbReference>
<gene>
    <name evidence="1" type="ORF">SAMN05421810_11829</name>
</gene>
<dbReference type="PANTHER" id="PTHR43394:SF1">
    <property type="entry name" value="ATP-BINDING CASSETTE SUB-FAMILY B MEMBER 10, MITOCHONDRIAL"/>
    <property type="match status" value="1"/>
</dbReference>
<dbReference type="PANTHER" id="PTHR43394">
    <property type="entry name" value="ATP-DEPENDENT PERMEASE MDL1, MITOCHONDRIAL"/>
    <property type="match status" value="1"/>
</dbReference>
<dbReference type="RefSeq" id="WP_092537164.1">
    <property type="nucleotide sequence ID" value="NZ_FOWW01000018.1"/>
</dbReference>
<dbReference type="EMBL" id="FOWW01000018">
    <property type="protein sequence ID" value="SFQ74769.1"/>
    <property type="molecule type" value="Genomic_DNA"/>
</dbReference>
<organism evidence="1 2">
    <name type="scientific">Amycolatopsis arida</name>
    <dbReference type="NCBI Taxonomy" id="587909"/>
    <lineage>
        <taxon>Bacteria</taxon>
        <taxon>Bacillati</taxon>
        <taxon>Actinomycetota</taxon>
        <taxon>Actinomycetes</taxon>
        <taxon>Pseudonocardiales</taxon>
        <taxon>Pseudonocardiaceae</taxon>
        <taxon>Amycolatopsis</taxon>
    </lineage>
</organism>
<evidence type="ECO:0000313" key="2">
    <source>
        <dbReference type="Proteomes" id="UP000198727"/>
    </source>
</evidence>
<dbReference type="InterPro" id="IPR039421">
    <property type="entry name" value="Type_1_exporter"/>
</dbReference>
<dbReference type="Proteomes" id="UP000198727">
    <property type="component" value="Unassembled WGS sequence"/>
</dbReference>
<protein>
    <submittedName>
        <fullName evidence="1">ATP-binding cassette, subfamily B</fullName>
    </submittedName>
</protein>
<dbReference type="GO" id="GO:0005524">
    <property type="term" value="F:ATP binding"/>
    <property type="evidence" value="ECO:0007669"/>
    <property type="project" value="UniProtKB-KW"/>
</dbReference>
<accession>A0A1I6B1J8</accession>
<dbReference type="STRING" id="587909.SAMN05421810_11829"/>
<dbReference type="InterPro" id="IPR027417">
    <property type="entry name" value="P-loop_NTPase"/>
</dbReference>
<name>A0A1I6B1J8_9PSEU</name>
<proteinExistence type="predicted"/>
<dbReference type="OrthoDB" id="9806127at2"/>
<keyword evidence="1" id="KW-0547">Nucleotide-binding</keyword>
<keyword evidence="1" id="KW-0067">ATP-binding</keyword>
<evidence type="ECO:0000313" key="1">
    <source>
        <dbReference type="EMBL" id="SFQ74769.1"/>
    </source>
</evidence>